<sequence>MKRIVGLVNCWTVLLHALLLVVLSPGFNSTQLHLDEVIGDVVEKLFGAVVQDEFTDLIDNCPDASTALKKTEECISDRNLSYQRLNQLASSSSSDAAPKVKQLCDDLLAAGKCLESVIDALKSCSDGDTKQIQRQNIVAVGNGLDASLQYFCKDSGNKLNQFFKQGLPQCFIRRPGRHLARCFPGRITGQASDRHRNNNYWGIIGEEHDFFNAHNCQLLKNHTACAVDTLQKCSSGGVDVFQGAIDIVMDELMCFDEKTELQQNSKSGGTTSRTTPLLYLLMMPIFALIITSYSSIPVGILPTFSF</sequence>
<keyword evidence="1" id="KW-0812">Transmembrane</keyword>
<keyword evidence="1" id="KW-1133">Transmembrane helix</keyword>
<keyword evidence="1" id="KW-0472">Membrane</keyword>
<accession>A0A8J2RWX7</accession>
<evidence type="ECO:0000256" key="1">
    <source>
        <dbReference type="SAM" id="Phobius"/>
    </source>
</evidence>
<protein>
    <recommendedName>
        <fullName evidence="5">Secreted protein</fullName>
    </recommendedName>
</protein>
<dbReference type="PANTHER" id="PTHR20997:SF2">
    <property type="entry name" value="EG:BACR42I17.2 PROTEIN-RELATED"/>
    <property type="match status" value="1"/>
</dbReference>
<dbReference type="OrthoDB" id="6339831at2759"/>
<reference evidence="3" key="1">
    <citation type="submission" date="2021-11" db="EMBL/GenBank/DDBJ databases">
        <authorList>
            <person name="Schell T."/>
        </authorList>
    </citation>
    <scope>NUCLEOTIDE SEQUENCE</scope>
    <source>
        <strain evidence="3">M5</strain>
    </source>
</reference>
<dbReference type="EMBL" id="CAKKLH010000281">
    <property type="protein sequence ID" value="CAH0108220.1"/>
    <property type="molecule type" value="Genomic_DNA"/>
</dbReference>
<keyword evidence="2" id="KW-0732">Signal</keyword>
<proteinExistence type="predicted"/>
<feature type="chain" id="PRO_5035321675" description="Secreted protein" evidence="2">
    <location>
        <begin position="30"/>
        <end position="306"/>
    </location>
</feature>
<comment type="caution">
    <text evidence="3">The sequence shown here is derived from an EMBL/GenBank/DDBJ whole genome shotgun (WGS) entry which is preliminary data.</text>
</comment>
<evidence type="ECO:0000313" key="3">
    <source>
        <dbReference type="EMBL" id="CAH0108220.1"/>
    </source>
</evidence>
<dbReference type="PANTHER" id="PTHR20997">
    <property type="entry name" value="EG:BACR42I17.2 PROTEIN-RELATED"/>
    <property type="match status" value="1"/>
</dbReference>
<feature type="transmembrane region" description="Helical" evidence="1">
    <location>
        <begin position="277"/>
        <end position="301"/>
    </location>
</feature>
<dbReference type="AlphaFoldDB" id="A0A8J2RWX7"/>
<dbReference type="Pfam" id="PF07165">
    <property type="entry name" value="DUF1397"/>
    <property type="match status" value="1"/>
</dbReference>
<dbReference type="InterPro" id="IPR009832">
    <property type="entry name" value="DUF1397"/>
</dbReference>
<organism evidence="3 4">
    <name type="scientific">Daphnia galeata</name>
    <dbReference type="NCBI Taxonomy" id="27404"/>
    <lineage>
        <taxon>Eukaryota</taxon>
        <taxon>Metazoa</taxon>
        <taxon>Ecdysozoa</taxon>
        <taxon>Arthropoda</taxon>
        <taxon>Crustacea</taxon>
        <taxon>Branchiopoda</taxon>
        <taxon>Diplostraca</taxon>
        <taxon>Cladocera</taxon>
        <taxon>Anomopoda</taxon>
        <taxon>Daphniidae</taxon>
        <taxon>Daphnia</taxon>
    </lineage>
</organism>
<name>A0A8J2RWX7_9CRUS</name>
<evidence type="ECO:0000256" key="2">
    <source>
        <dbReference type="SAM" id="SignalP"/>
    </source>
</evidence>
<evidence type="ECO:0000313" key="4">
    <source>
        <dbReference type="Proteomes" id="UP000789390"/>
    </source>
</evidence>
<keyword evidence="4" id="KW-1185">Reference proteome</keyword>
<evidence type="ECO:0008006" key="5">
    <source>
        <dbReference type="Google" id="ProtNLM"/>
    </source>
</evidence>
<feature type="signal peptide" evidence="2">
    <location>
        <begin position="1"/>
        <end position="29"/>
    </location>
</feature>
<gene>
    <name evidence="3" type="ORF">DGAL_LOCUS11589</name>
</gene>
<dbReference type="Proteomes" id="UP000789390">
    <property type="component" value="Unassembled WGS sequence"/>
</dbReference>